<dbReference type="Pfam" id="PF00963">
    <property type="entry name" value="Cohesin"/>
    <property type="match status" value="1"/>
</dbReference>
<dbReference type="SUPFAM" id="SSF53300">
    <property type="entry name" value="vWA-like"/>
    <property type="match status" value="1"/>
</dbReference>
<comment type="caution">
    <text evidence="7">The sequence shown here is derived from an EMBL/GenBank/DDBJ whole genome shotgun (WGS) entry which is preliminary data.</text>
</comment>
<comment type="subcellular location">
    <subcellularLocation>
        <location evidence="1">Secreted</location>
    </subcellularLocation>
</comment>
<dbReference type="EMBL" id="JAVAMP010000012">
    <property type="protein sequence ID" value="MDP5276148.1"/>
    <property type="molecule type" value="Genomic_DNA"/>
</dbReference>
<keyword evidence="4" id="KW-0106">Calcium</keyword>
<name>A0ABT9J3S7_9BACL</name>
<dbReference type="InterPro" id="IPR036116">
    <property type="entry name" value="FN3_sf"/>
</dbReference>
<dbReference type="InterPro" id="IPR018247">
    <property type="entry name" value="EF_Hand_1_Ca_BS"/>
</dbReference>
<dbReference type="PROSITE" id="PS00018">
    <property type="entry name" value="EF_HAND_1"/>
    <property type="match status" value="2"/>
</dbReference>
<dbReference type="SMART" id="SM00327">
    <property type="entry name" value="VWA"/>
    <property type="match status" value="1"/>
</dbReference>
<evidence type="ECO:0000313" key="8">
    <source>
        <dbReference type="Proteomes" id="UP001231941"/>
    </source>
</evidence>
<dbReference type="Pfam" id="PF14449">
    <property type="entry name" value="PT-TG"/>
    <property type="match status" value="1"/>
</dbReference>
<gene>
    <name evidence="7" type="ORF">Q5Y73_18780</name>
</gene>
<dbReference type="InterPro" id="IPR002035">
    <property type="entry name" value="VWF_A"/>
</dbReference>
<dbReference type="SUPFAM" id="SSF49265">
    <property type="entry name" value="Fibronectin type III"/>
    <property type="match status" value="1"/>
</dbReference>
<dbReference type="PANTHER" id="PTHR37467:SF1">
    <property type="entry name" value="EXPORTED CALCIUM-BINDING GLYCOPROTEIN"/>
    <property type="match status" value="1"/>
</dbReference>
<dbReference type="Proteomes" id="UP001231941">
    <property type="component" value="Unassembled WGS sequence"/>
</dbReference>
<dbReference type="InterPro" id="IPR036439">
    <property type="entry name" value="Dockerin_dom_sf"/>
</dbReference>
<evidence type="ECO:0000259" key="6">
    <source>
        <dbReference type="PROSITE" id="PS50234"/>
    </source>
</evidence>
<keyword evidence="2" id="KW-0964">Secreted</keyword>
<keyword evidence="3" id="KW-0732">Signal</keyword>
<dbReference type="RefSeq" id="WP_305993459.1">
    <property type="nucleotide sequence ID" value="NZ_JAVAMP010000012.1"/>
</dbReference>
<proteinExistence type="predicted"/>
<evidence type="ECO:0000256" key="1">
    <source>
        <dbReference type="ARBA" id="ARBA00004613"/>
    </source>
</evidence>
<dbReference type="Gene3D" id="2.60.40.10">
    <property type="entry name" value="Immunoglobulins"/>
    <property type="match status" value="1"/>
</dbReference>
<dbReference type="CDD" id="cd08547">
    <property type="entry name" value="Type_II_cohesin"/>
    <property type="match status" value="1"/>
</dbReference>
<evidence type="ECO:0000256" key="2">
    <source>
        <dbReference type="ARBA" id="ARBA00022525"/>
    </source>
</evidence>
<evidence type="ECO:0000256" key="4">
    <source>
        <dbReference type="ARBA" id="ARBA00022837"/>
    </source>
</evidence>
<feature type="domain" description="VWFA" evidence="6">
    <location>
        <begin position="656"/>
        <end position="827"/>
    </location>
</feature>
<dbReference type="Pfam" id="PF00092">
    <property type="entry name" value="VWA"/>
    <property type="match status" value="1"/>
</dbReference>
<dbReference type="PROSITE" id="PS50234">
    <property type="entry name" value="VWFA"/>
    <property type="match status" value="1"/>
</dbReference>
<evidence type="ECO:0000256" key="5">
    <source>
        <dbReference type="SAM" id="MobiDB-lite"/>
    </source>
</evidence>
<dbReference type="SUPFAM" id="SSF49384">
    <property type="entry name" value="Carbohydrate-binding domain"/>
    <property type="match status" value="1"/>
</dbReference>
<dbReference type="Gene3D" id="1.10.1330.10">
    <property type="entry name" value="Dockerin domain"/>
    <property type="match status" value="1"/>
</dbReference>
<dbReference type="InterPro" id="IPR002102">
    <property type="entry name" value="Cohesin_dom"/>
</dbReference>
<dbReference type="Pfam" id="PF18884">
    <property type="entry name" value="TSP3_bac"/>
    <property type="match status" value="3"/>
</dbReference>
<dbReference type="InterPro" id="IPR013783">
    <property type="entry name" value="Ig-like_fold"/>
</dbReference>
<dbReference type="CDD" id="cd00198">
    <property type="entry name" value="vWFA"/>
    <property type="match status" value="1"/>
</dbReference>
<dbReference type="InterPro" id="IPR008965">
    <property type="entry name" value="CBM2/CBM3_carb-bd_dom_sf"/>
</dbReference>
<evidence type="ECO:0000313" key="7">
    <source>
        <dbReference type="EMBL" id="MDP5276148.1"/>
    </source>
</evidence>
<dbReference type="InterPro" id="IPR059100">
    <property type="entry name" value="TSP3_bac"/>
</dbReference>
<evidence type="ECO:0000256" key="3">
    <source>
        <dbReference type="ARBA" id="ARBA00022729"/>
    </source>
</evidence>
<accession>A0ABT9J3S7</accession>
<sequence length="1593" mass="178046">MNKRRLLILLLSFLLVIEPMLITSTKLFAETTTSENTESNLNELSDGLAAEWNLSTSIENEHALLAWNSISNASNYSIRRATLKEGPYASIAEVGETSYIDDTVVSNVTYYYEVVATNEDGEMQSSNIVSFHSEIENPSFDLRTDNIVVTSLQQFTMNVWLKNGKDIYAEDFQITYDDTLFEFVSSTISEGLEFYHQDGDIGILRYIIASQGRDYGISEDYELVQLTFRAKQVGGTGTFVIDNGLVADKNGNELIPEWSETEITVESWNTDINNDGNHSIGDLAIASYDLEVPYQEISDVDSDVNRDGEINELDLSEIVSAILNENEIANKNAAEVHREEADQIIEEFNISELSTENYDEEIFEVIDLYQEALDYENEDMYKQASDKYKEASEALSLLKSEVDQELALMDSILKDPSGDYDHDGLLNGFETTLLKKSVSPIKMDSNDTGVRDADKDFDKDELTNLEEQALGTDPLNADSDGDGLTDESEIRLGTDPLDADSDGNGIQDNEEIYTSTYLDDSNEIKVEIAAQGDISEVMSIRDVTDITTYQNEYSISPTIEINIADRPFETAQISIPVDMEQLGNRDPENIRMAYFDTEKMTFIPLEEQGFDQENSLVWGETDHFTIFTLFYIPNLSSIWQVPYHAAERSTETAFLDVMFVIDSSGSMDDNDPDGYRKIAAKNFVDGLIPGSQVGVVVGDRSGVVDFDSDATLIQPLTDDLEAVKEAIDEIDSSGGTDIGSGVNLANEELIENSNDNRVKVEILLTDGDGSYSSTYNNEAIQNGITIYTVGLGEGINDSLLIDIASSTGGQYFHASTAEDLPLVYNRIRDIVTDPEDTDEDGIPDIVETKGMRTGLYFDQLIYTDPNNPDTDGDGLVDGEEIGEAYNTTLFDVEYTYYPMYSNPTVNDTDADGLTDYAEIMIHGTSPLSKDTDYDDLDDYLEVNYVPTVDDVIDVLHKSEKQVSISSTVNPYTSDPRYKDTDHDGYTDYEEYMDERLEPNIPDKIIDKGNEYELSVDEVWEGRVHLYSSVTVPNESTLTIRPKSHIITYLPGAGITVKGTLNAGDSLYDLVDDRIYFLYGIKEPQDEREKYWKGIEAAPNSNVNLFNVAITEAEIGILVYQQSNVVYESGVFYLCYAGLYVPVLGPYTGLGDDIPNLTIVDNHLFDSGGFKLHYKVNAEIRNSRLYSGSLNIQGTPDSTFLLNNVDINYVNDKHKSGSIGIEVSQFNSKNGGPIVEIKDSKIQYAETGIYAKNLGTKVFVTNSEISNNIIGVESSKSALVSLLTDNNLYDNETDIISNESDEFWTSLGLNFVPGVGDAKGFVEAFYGKDLVTDEELSLIDRAASLIFLAEFRNLKKGKEAIDGYEKVKNLKDEAKALYERTGDIALPIIEKYGDDLVQYYDKFGHKLVYAIQRYGDEGAELVTKSGKSAIELIYVYGDKAVEGLKVANSRVKTLDVNNIQKFIEEGEELKSTLSKNSSPLTFTAGNYRENLKRLFGWKPDGKIPAGKFNAHHIFPQHVFDPSKNPENFKIIDDVGLNINDPRLMDFWVGDHQKFAGAYNDAWEEFLEDPHNRNVESIIQFGREIMEEYGFETRF</sequence>
<organism evidence="7 8">
    <name type="scientific">Chengkuizengella axinellae</name>
    <dbReference type="NCBI Taxonomy" id="3064388"/>
    <lineage>
        <taxon>Bacteria</taxon>
        <taxon>Bacillati</taxon>
        <taxon>Bacillota</taxon>
        <taxon>Bacilli</taxon>
        <taxon>Bacillales</taxon>
        <taxon>Paenibacillaceae</taxon>
        <taxon>Chengkuizengella</taxon>
    </lineage>
</organism>
<dbReference type="InterPro" id="IPR036465">
    <property type="entry name" value="vWFA_dom_sf"/>
</dbReference>
<dbReference type="Gene3D" id="2.60.40.680">
    <property type="match status" value="1"/>
</dbReference>
<feature type="region of interest" description="Disordered" evidence="5">
    <location>
        <begin position="466"/>
        <end position="508"/>
    </location>
</feature>
<dbReference type="InterPro" id="IPR027797">
    <property type="entry name" value="PT-TG_dom"/>
</dbReference>
<dbReference type="Gene3D" id="3.40.50.410">
    <property type="entry name" value="von Willebrand factor, type A domain"/>
    <property type="match status" value="1"/>
</dbReference>
<dbReference type="InterPro" id="IPR053180">
    <property type="entry name" value="Ca-binding_acidic-repeat"/>
</dbReference>
<dbReference type="PANTHER" id="PTHR37467">
    <property type="entry name" value="EXPORTED CALCIUM-BINDING GLYCOPROTEIN-RELATED"/>
    <property type="match status" value="1"/>
</dbReference>
<dbReference type="SUPFAM" id="SSF51126">
    <property type="entry name" value="Pectin lyase-like"/>
    <property type="match status" value="1"/>
</dbReference>
<protein>
    <submittedName>
        <fullName evidence="7">VWA domain-containing protein</fullName>
    </submittedName>
</protein>
<dbReference type="InterPro" id="IPR011050">
    <property type="entry name" value="Pectin_lyase_fold/virulence"/>
</dbReference>
<reference evidence="7 8" key="1">
    <citation type="submission" date="2023-08" db="EMBL/GenBank/DDBJ databases">
        <authorList>
            <person name="Park J.-S."/>
        </authorList>
    </citation>
    <scope>NUCLEOTIDE SEQUENCE [LARGE SCALE GENOMIC DNA]</scope>
    <source>
        <strain evidence="7 8">2205SS18-9</strain>
    </source>
</reference>
<keyword evidence="8" id="KW-1185">Reference proteome</keyword>